<dbReference type="PANTHER" id="PTHR35525:SF3">
    <property type="entry name" value="BLL6575 PROTEIN"/>
    <property type="match status" value="1"/>
</dbReference>
<accession>A0A4R4RPZ9</accession>
<dbReference type="SUPFAM" id="SSF160904">
    <property type="entry name" value="Jann2411-like"/>
    <property type="match status" value="1"/>
</dbReference>
<dbReference type="Proteomes" id="UP000295621">
    <property type="component" value="Unassembled WGS sequence"/>
</dbReference>
<dbReference type="RefSeq" id="WP_131982400.1">
    <property type="nucleotide sequence ID" value="NZ_SMKL01000021.1"/>
</dbReference>
<evidence type="ECO:0000313" key="3">
    <source>
        <dbReference type="Proteomes" id="UP000295621"/>
    </source>
</evidence>
<comment type="caution">
    <text evidence="2">The sequence shown here is derived from an EMBL/GenBank/DDBJ whole genome shotgun (WGS) entry which is preliminary data.</text>
</comment>
<reference evidence="2 3" key="1">
    <citation type="submission" date="2019-02" db="EMBL/GenBank/DDBJ databases">
        <title>Draft genome sequences of novel Actinobacteria.</title>
        <authorList>
            <person name="Sahin N."/>
            <person name="Ay H."/>
            <person name="Saygin H."/>
        </authorList>
    </citation>
    <scope>NUCLEOTIDE SEQUENCE [LARGE SCALE GENOMIC DNA]</scope>
    <source>
        <strain evidence="2 3">KC603</strain>
    </source>
</reference>
<dbReference type="OrthoDB" id="3632145at2"/>
<dbReference type="EMBL" id="SMKL01000021">
    <property type="protein sequence ID" value="TDC51586.1"/>
    <property type="molecule type" value="Genomic_DNA"/>
</dbReference>
<feature type="domain" description="Zinc finger CGNR" evidence="1">
    <location>
        <begin position="118"/>
        <end position="166"/>
    </location>
</feature>
<dbReference type="InterPro" id="IPR010852">
    <property type="entry name" value="ABATE"/>
</dbReference>
<dbReference type="Pfam" id="PF11706">
    <property type="entry name" value="zf-CGNR"/>
    <property type="match status" value="1"/>
</dbReference>
<protein>
    <submittedName>
        <fullName evidence="2">CGNR zinc finger domain-containing protein</fullName>
    </submittedName>
</protein>
<dbReference type="InterPro" id="IPR021005">
    <property type="entry name" value="Znf_CGNR"/>
</dbReference>
<proteinExistence type="predicted"/>
<dbReference type="InterPro" id="IPR023286">
    <property type="entry name" value="ABATE_dom_sf"/>
</dbReference>
<dbReference type="AlphaFoldDB" id="A0A4R4RPZ9"/>
<evidence type="ECO:0000313" key="2">
    <source>
        <dbReference type="EMBL" id="TDC51586.1"/>
    </source>
</evidence>
<evidence type="ECO:0000259" key="1">
    <source>
        <dbReference type="Pfam" id="PF11706"/>
    </source>
</evidence>
<keyword evidence="3" id="KW-1185">Reference proteome</keyword>
<dbReference type="Gene3D" id="1.10.3300.10">
    <property type="entry name" value="Jann2411-like domain"/>
    <property type="match status" value="1"/>
</dbReference>
<dbReference type="PANTHER" id="PTHR35525">
    <property type="entry name" value="BLL6575 PROTEIN"/>
    <property type="match status" value="1"/>
</dbReference>
<organism evidence="2 3">
    <name type="scientific">Jiangella ureilytica</name>
    <dbReference type="NCBI Taxonomy" id="2530374"/>
    <lineage>
        <taxon>Bacteria</taxon>
        <taxon>Bacillati</taxon>
        <taxon>Actinomycetota</taxon>
        <taxon>Actinomycetes</taxon>
        <taxon>Jiangellales</taxon>
        <taxon>Jiangellaceae</taxon>
        <taxon>Jiangella</taxon>
    </lineage>
</organism>
<name>A0A4R4RPZ9_9ACTN</name>
<sequence length="181" mass="19565">MVSDQEAPGALEDVRELLNSWLIPNDTRRPDDRFDAWAAAHAVTTPAYRAAVRDLRDDLRAVLDGRAAADAVVNRWIERTATHPRVEDGAVRYRHDGGPAGDLLVTVVTAIADGRWARLKTCPDCRWAFYDHTRNGSKRWCLMTAGGPGGRSCGSIAKVRAYRARQASGASVPGMGPAGAG</sequence>
<gene>
    <name evidence="2" type="ORF">E1212_11340</name>
</gene>